<organism evidence="2 3">
    <name type="scientific">Quercus suber</name>
    <name type="common">Cork oak</name>
    <dbReference type="NCBI Taxonomy" id="58331"/>
    <lineage>
        <taxon>Eukaryota</taxon>
        <taxon>Viridiplantae</taxon>
        <taxon>Streptophyta</taxon>
        <taxon>Embryophyta</taxon>
        <taxon>Tracheophyta</taxon>
        <taxon>Spermatophyta</taxon>
        <taxon>Magnoliopsida</taxon>
        <taxon>eudicotyledons</taxon>
        <taxon>Gunneridae</taxon>
        <taxon>Pentapetalae</taxon>
        <taxon>rosids</taxon>
        <taxon>fabids</taxon>
        <taxon>Fagales</taxon>
        <taxon>Fagaceae</taxon>
        <taxon>Quercus</taxon>
    </lineage>
</organism>
<accession>A0AAW0KAI7</accession>
<dbReference type="Proteomes" id="UP000237347">
    <property type="component" value="Unassembled WGS sequence"/>
</dbReference>
<keyword evidence="3" id="KW-1185">Reference proteome</keyword>
<protein>
    <recommendedName>
        <fullName evidence="4">Secreted protein</fullName>
    </recommendedName>
</protein>
<evidence type="ECO:0000256" key="1">
    <source>
        <dbReference type="SAM" id="Phobius"/>
    </source>
</evidence>
<keyword evidence="1" id="KW-1133">Transmembrane helix</keyword>
<comment type="caution">
    <text evidence="2">The sequence shown here is derived from an EMBL/GenBank/DDBJ whole genome shotgun (WGS) entry which is preliminary data.</text>
</comment>
<evidence type="ECO:0000313" key="2">
    <source>
        <dbReference type="EMBL" id="KAK7836152.1"/>
    </source>
</evidence>
<evidence type="ECO:0008006" key="4">
    <source>
        <dbReference type="Google" id="ProtNLM"/>
    </source>
</evidence>
<proteinExistence type="predicted"/>
<name>A0AAW0KAI7_QUESU</name>
<feature type="transmembrane region" description="Helical" evidence="1">
    <location>
        <begin position="38"/>
        <end position="55"/>
    </location>
</feature>
<keyword evidence="1" id="KW-0812">Transmembrane</keyword>
<evidence type="ECO:0000313" key="3">
    <source>
        <dbReference type="Proteomes" id="UP000237347"/>
    </source>
</evidence>
<dbReference type="EMBL" id="PKMF04000361">
    <property type="protein sequence ID" value="KAK7836152.1"/>
    <property type="molecule type" value="Genomic_DNA"/>
</dbReference>
<keyword evidence="1" id="KW-0472">Membrane</keyword>
<gene>
    <name evidence="2" type="ORF">CFP56_022948</name>
</gene>
<sequence>MACRTALRFVFLAEPWRPVYLNRSTACASLRTRGSSPIFFFFFFCWDYVMVVIFCPNRNNLVYFI</sequence>
<dbReference type="AlphaFoldDB" id="A0AAW0KAI7"/>
<reference evidence="2 3" key="1">
    <citation type="journal article" date="2018" name="Sci. Data">
        <title>The draft genome sequence of cork oak.</title>
        <authorList>
            <person name="Ramos A.M."/>
            <person name="Usie A."/>
            <person name="Barbosa P."/>
            <person name="Barros P.M."/>
            <person name="Capote T."/>
            <person name="Chaves I."/>
            <person name="Simoes F."/>
            <person name="Abreu I."/>
            <person name="Carrasquinho I."/>
            <person name="Faro C."/>
            <person name="Guimaraes J.B."/>
            <person name="Mendonca D."/>
            <person name="Nobrega F."/>
            <person name="Rodrigues L."/>
            <person name="Saibo N.J.M."/>
            <person name="Varela M.C."/>
            <person name="Egas C."/>
            <person name="Matos J."/>
            <person name="Miguel C.M."/>
            <person name="Oliveira M.M."/>
            <person name="Ricardo C.P."/>
            <person name="Goncalves S."/>
        </authorList>
    </citation>
    <scope>NUCLEOTIDE SEQUENCE [LARGE SCALE GENOMIC DNA]</scope>
    <source>
        <strain evidence="3">cv. HL8</strain>
    </source>
</reference>